<evidence type="ECO:0000256" key="1">
    <source>
        <dbReference type="SAM" id="Phobius"/>
    </source>
</evidence>
<dbReference type="AlphaFoldDB" id="A0AAV9IHA0"/>
<dbReference type="Proteomes" id="UP001300502">
    <property type="component" value="Unassembled WGS sequence"/>
</dbReference>
<sequence>MGLSFVLFPSSYCGFLGAQLEKATCIPRLKLKSQLPHFLTYMRQQVHSNLFSLNVSLPKWFLLKLDFSSTREATGTKGLKKNKVSIPKEAVGEEVEASDSSVEDPFLTKKSVLIAEWLQDTEKIFAGRGENAVRLERKTDPRVRKEEQCYPELSSTRKHEPSVLFKLSGVLIVSVQNGNRFFIAFLQVIATFIIFFVSSLGDGIHLVALKFSSVKNSTKLNS</sequence>
<keyword evidence="1" id="KW-0472">Membrane</keyword>
<organism evidence="2 3">
    <name type="scientific">Galdieria yellowstonensis</name>
    <dbReference type="NCBI Taxonomy" id="3028027"/>
    <lineage>
        <taxon>Eukaryota</taxon>
        <taxon>Rhodophyta</taxon>
        <taxon>Bangiophyceae</taxon>
        <taxon>Galdieriales</taxon>
        <taxon>Galdieriaceae</taxon>
        <taxon>Galdieria</taxon>
    </lineage>
</organism>
<keyword evidence="3" id="KW-1185">Reference proteome</keyword>
<accession>A0AAV9IHA0</accession>
<protein>
    <submittedName>
        <fullName evidence="2">Uncharacterized protein</fullName>
    </submittedName>
</protein>
<dbReference type="EMBL" id="JANCYU010000042">
    <property type="protein sequence ID" value="KAK4526616.1"/>
    <property type="molecule type" value="Genomic_DNA"/>
</dbReference>
<keyword evidence="1" id="KW-1133">Transmembrane helix</keyword>
<name>A0AAV9IHA0_9RHOD</name>
<feature type="transmembrane region" description="Helical" evidence="1">
    <location>
        <begin position="181"/>
        <end position="209"/>
    </location>
</feature>
<gene>
    <name evidence="2" type="ORF">GAYE_SCF26G4532</name>
</gene>
<evidence type="ECO:0000313" key="3">
    <source>
        <dbReference type="Proteomes" id="UP001300502"/>
    </source>
</evidence>
<keyword evidence="1" id="KW-0812">Transmembrane</keyword>
<reference evidence="2 3" key="1">
    <citation type="submission" date="2022-07" db="EMBL/GenBank/DDBJ databases">
        <title>Genome-wide signatures of adaptation to extreme environments.</title>
        <authorList>
            <person name="Cho C.H."/>
            <person name="Yoon H.S."/>
        </authorList>
    </citation>
    <scope>NUCLEOTIDE SEQUENCE [LARGE SCALE GENOMIC DNA]</scope>
    <source>
        <strain evidence="2 3">108.79 E11</strain>
    </source>
</reference>
<comment type="caution">
    <text evidence="2">The sequence shown here is derived from an EMBL/GenBank/DDBJ whole genome shotgun (WGS) entry which is preliminary data.</text>
</comment>
<proteinExistence type="predicted"/>
<evidence type="ECO:0000313" key="2">
    <source>
        <dbReference type="EMBL" id="KAK4526616.1"/>
    </source>
</evidence>